<organism evidence="2 3">
    <name type="scientific">Candidatus Flavonifractor merdigallinarum</name>
    <dbReference type="NCBI Taxonomy" id="2838589"/>
    <lineage>
        <taxon>Bacteria</taxon>
        <taxon>Bacillati</taxon>
        <taxon>Bacillota</taxon>
        <taxon>Clostridia</taxon>
        <taxon>Eubacteriales</taxon>
        <taxon>Oscillospiraceae</taxon>
        <taxon>Flavonifractor</taxon>
    </lineage>
</organism>
<dbReference type="SUPFAM" id="SSF100950">
    <property type="entry name" value="NagB/RpiA/CoA transferase-like"/>
    <property type="match status" value="1"/>
</dbReference>
<dbReference type="Pfam" id="PF01008">
    <property type="entry name" value="IF-2B"/>
    <property type="match status" value="1"/>
</dbReference>
<comment type="similarity">
    <text evidence="1">Belongs to the eIF-2B alpha/beta/delta subunits family. MtnA subfamily.</text>
</comment>
<sequence>MRRGDDGIGFLLRYENVAWYEDGTVRILDRRIYPIQIQYVTCRRHEEVAQAIADMVTQSGGPFLAAAMGMALAAWEVRDKGEEELLSFLERAAYTLSHARPTTAAKMGRVTERALHVARQALQEGKTGLALVEALRDNAIAQIEENYRRYAAVARYLADQIPHNGTIMTQCFAETIVGTLLRELRQRGSAVKLFCPETRPYFQGARLTASVAQDMGFDVTVITDNMPGYVLEKKGVDLFTSAADIITLDGHIINKVGTFQIALAASYWGVPYLVTGSPNPSHPDLSSVVIEERDPDLVMDALGTRTTLPGVKGYYPAFDITPPKLCDGVVTEKGIFAPLDLKRYFEG</sequence>
<dbReference type="NCBIfam" id="NF004326">
    <property type="entry name" value="PRK05720.1"/>
    <property type="match status" value="1"/>
</dbReference>
<accession>A0A9D1Y7Y2</accession>
<protein>
    <submittedName>
        <fullName evidence="2">S-methyl-5-thioribose-1-phosphate isomerase</fullName>
        <ecNumber evidence="2">5.3.1.23</ecNumber>
    </submittedName>
</protein>
<dbReference type="Gene3D" id="3.40.50.10470">
    <property type="entry name" value="Translation initiation factor eif-2b, domain 2"/>
    <property type="match status" value="1"/>
</dbReference>
<dbReference type="AlphaFoldDB" id="A0A9D1Y7Y2"/>
<dbReference type="Gene3D" id="1.20.120.420">
    <property type="entry name" value="translation initiation factor eif-2b, domain 1"/>
    <property type="match status" value="1"/>
</dbReference>
<dbReference type="EC" id="5.3.1.23" evidence="2"/>
<dbReference type="PANTHER" id="PTHR43475:SF1">
    <property type="entry name" value="METHYLTHIORIBOSE-1-PHOSPHATE ISOMERASE"/>
    <property type="match status" value="1"/>
</dbReference>
<keyword evidence="2" id="KW-0413">Isomerase</keyword>
<comment type="caution">
    <text evidence="2">The sequence shown here is derived from an EMBL/GenBank/DDBJ whole genome shotgun (WGS) entry which is preliminary data.</text>
</comment>
<dbReference type="InterPro" id="IPR027363">
    <property type="entry name" value="M1Pi_N"/>
</dbReference>
<reference evidence="2" key="1">
    <citation type="journal article" date="2021" name="PeerJ">
        <title>Extensive microbial diversity within the chicken gut microbiome revealed by metagenomics and culture.</title>
        <authorList>
            <person name="Gilroy R."/>
            <person name="Ravi A."/>
            <person name="Getino M."/>
            <person name="Pursley I."/>
            <person name="Horton D.L."/>
            <person name="Alikhan N.F."/>
            <person name="Baker D."/>
            <person name="Gharbi K."/>
            <person name="Hall N."/>
            <person name="Watson M."/>
            <person name="Adriaenssens E.M."/>
            <person name="Foster-Nyarko E."/>
            <person name="Jarju S."/>
            <person name="Secka A."/>
            <person name="Antonio M."/>
            <person name="Oren A."/>
            <person name="Chaudhuri R.R."/>
            <person name="La Ragione R."/>
            <person name="Hildebrand F."/>
            <person name="Pallen M.J."/>
        </authorList>
    </citation>
    <scope>NUCLEOTIDE SEQUENCE</scope>
    <source>
        <strain evidence="2">ChiBcec16_6824</strain>
    </source>
</reference>
<reference evidence="2" key="2">
    <citation type="submission" date="2021-04" db="EMBL/GenBank/DDBJ databases">
        <authorList>
            <person name="Gilroy R."/>
        </authorList>
    </citation>
    <scope>NUCLEOTIDE SEQUENCE</scope>
    <source>
        <strain evidence="2">ChiBcec16_6824</strain>
    </source>
</reference>
<dbReference type="InterPro" id="IPR000649">
    <property type="entry name" value="IF-2B-related"/>
</dbReference>
<dbReference type="InterPro" id="IPR042529">
    <property type="entry name" value="IF_2B-like_C"/>
</dbReference>
<evidence type="ECO:0000256" key="1">
    <source>
        <dbReference type="ARBA" id="ARBA00009117"/>
    </source>
</evidence>
<dbReference type="GO" id="GO:0046523">
    <property type="term" value="F:S-methyl-5-thioribose-1-phosphate isomerase activity"/>
    <property type="evidence" value="ECO:0007669"/>
    <property type="project" value="UniProtKB-EC"/>
</dbReference>
<evidence type="ECO:0000313" key="3">
    <source>
        <dbReference type="Proteomes" id="UP000823868"/>
    </source>
</evidence>
<gene>
    <name evidence="2" type="ORF">H9841_04800</name>
</gene>
<dbReference type="EMBL" id="DXDX01000086">
    <property type="protein sequence ID" value="HIY21204.1"/>
    <property type="molecule type" value="Genomic_DNA"/>
</dbReference>
<proteinExistence type="inferred from homology"/>
<name>A0A9D1Y7Y2_9FIRM</name>
<dbReference type="Proteomes" id="UP000823868">
    <property type="component" value="Unassembled WGS sequence"/>
</dbReference>
<dbReference type="InterPro" id="IPR037171">
    <property type="entry name" value="NagB/RpiA_transferase-like"/>
</dbReference>
<dbReference type="GO" id="GO:0019509">
    <property type="term" value="P:L-methionine salvage from methylthioadenosine"/>
    <property type="evidence" value="ECO:0007669"/>
    <property type="project" value="TreeGrafter"/>
</dbReference>
<evidence type="ECO:0000313" key="2">
    <source>
        <dbReference type="EMBL" id="HIY21204.1"/>
    </source>
</evidence>
<dbReference type="PANTHER" id="PTHR43475">
    <property type="entry name" value="METHYLTHIORIBOSE-1-PHOSPHATE ISOMERASE"/>
    <property type="match status" value="1"/>
</dbReference>